<evidence type="ECO:0000313" key="2">
    <source>
        <dbReference type="EMBL" id="EDP15158.1"/>
    </source>
</evidence>
<evidence type="ECO:0008006" key="4">
    <source>
        <dbReference type="Google" id="ProtNLM"/>
    </source>
</evidence>
<dbReference type="eggNOG" id="COG4732">
    <property type="taxonomic scope" value="Bacteria"/>
</dbReference>
<dbReference type="PaxDb" id="411902-CLOBOL_04495"/>
<feature type="transmembrane region" description="Helical" evidence="1">
    <location>
        <begin position="132"/>
        <end position="152"/>
    </location>
</feature>
<dbReference type="Pfam" id="PF09512">
    <property type="entry name" value="ThiW"/>
    <property type="match status" value="1"/>
</dbReference>
<feature type="transmembrane region" description="Helical" evidence="1">
    <location>
        <begin position="159"/>
        <end position="185"/>
    </location>
</feature>
<dbReference type="EMBL" id="ABCC02000036">
    <property type="protein sequence ID" value="EDP15158.1"/>
    <property type="molecule type" value="Genomic_DNA"/>
</dbReference>
<dbReference type="InterPro" id="IPR012652">
    <property type="entry name" value="ThiW"/>
</dbReference>
<organism evidence="2 3">
    <name type="scientific">Enterocloster bolteae (strain ATCC BAA-613 / DSM 15670 / CCUG 46953 / JCM 12243 / WAL 16351)</name>
    <name type="common">Clostridium bolteae</name>
    <dbReference type="NCBI Taxonomy" id="411902"/>
    <lineage>
        <taxon>Bacteria</taxon>
        <taxon>Bacillati</taxon>
        <taxon>Bacillota</taxon>
        <taxon>Clostridia</taxon>
        <taxon>Lachnospirales</taxon>
        <taxon>Lachnospiraceae</taxon>
        <taxon>Enterocloster</taxon>
    </lineage>
</organism>
<reference evidence="2 3" key="1">
    <citation type="submission" date="2007-08" db="EMBL/GenBank/DDBJ databases">
        <authorList>
            <person name="Fulton L."/>
            <person name="Clifton S."/>
            <person name="Fulton B."/>
            <person name="Xu J."/>
            <person name="Minx P."/>
            <person name="Pepin K.H."/>
            <person name="Johnson M."/>
            <person name="Thiruvilangam P."/>
            <person name="Bhonagiri V."/>
            <person name="Nash W.E."/>
            <person name="Mardis E.R."/>
            <person name="Wilson R.K."/>
        </authorList>
    </citation>
    <scope>NUCLEOTIDE SEQUENCE [LARGE SCALE GENOMIC DNA]</scope>
    <source>
        <strain evidence="3">ATCC BAA-613 / DSM 15670 / CCUG 46953 / JCM 12243 / WAL 16351</strain>
    </source>
</reference>
<feature type="transmembrane region" description="Helical" evidence="1">
    <location>
        <begin position="71"/>
        <end position="93"/>
    </location>
</feature>
<evidence type="ECO:0000256" key="1">
    <source>
        <dbReference type="SAM" id="Phobius"/>
    </source>
</evidence>
<keyword evidence="1" id="KW-0472">Membrane</keyword>
<gene>
    <name evidence="2" type="ORF">CLOBOL_04495</name>
</gene>
<dbReference type="Proteomes" id="UP000005396">
    <property type="component" value="Unassembled WGS sequence"/>
</dbReference>
<reference evidence="2 3" key="2">
    <citation type="submission" date="2007-09" db="EMBL/GenBank/DDBJ databases">
        <title>Draft genome sequence of Clostridium bolteae (ATCC BAA-613).</title>
        <authorList>
            <person name="Sudarsanam P."/>
            <person name="Ley R."/>
            <person name="Guruge J."/>
            <person name="Turnbaugh P.J."/>
            <person name="Mahowald M."/>
            <person name="Liep D."/>
            <person name="Gordon J."/>
        </authorList>
    </citation>
    <scope>NUCLEOTIDE SEQUENCE [LARGE SCALE GENOMIC DNA]</scope>
    <source>
        <strain evidence="3">ATCC BAA-613 / DSM 15670 / CCUG 46953 / JCM 12243 / WAL 16351</strain>
    </source>
</reference>
<comment type="caution">
    <text evidence="2">The sequence shown here is derived from an EMBL/GenBank/DDBJ whole genome shotgun (WGS) entry which is preliminary data.</text>
</comment>
<keyword evidence="1" id="KW-0812">Transmembrane</keyword>
<evidence type="ECO:0000313" key="3">
    <source>
        <dbReference type="Proteomes" id="UP000005396"/>
    </source>
</evidence>
<dbReference type="Gene3D" id="1.10.1760.20">
    <property type="match status" value="1"/>
</dbReference>
<sequence length="241" mass="26399">MHNLSPYPARYGLFYIREKFRPFARYGYKQDLTLCRKYAAVPENMPLYQEDRRAPSKKHGGMTMKVNIKKLAVSAMLTAVAVSLSGFSIPIGASKCFPVQHLANVLAGVFLGPWYGVGMAFCTSFIRNLMGTGSLLAFPGSMVGAFLGGYLYQRFGRLTLAYVGEVFGTGILGGMLCYPVATLVMGKEAAIFAYVIPFLMSTMCGTVIAAFLIGVLYKSGAFQYMRRMLDLDVQTGKAMGR</sequence>
<protein>
    <recommendedName>
        <fullName evidence="4">Energy coupling factor transporter S component ThiW</fullName>
    </recommendedName>
</protein>
<keyword evidence="1" id="KW-1133">Transmembrane helix</keyword>
<dbReference type="HOGENOM" id="CLU_100509_0_0_9"/>
<accession>A8RW78</accession>
<dbReference type="AlphaFoldDB" id="A8RW78"/>
<feature type="transmembrane region" description="Helical" evidence="1">
    <location>
        <begin position="105"/>
        <end position="126"/>
    </location>
</feature>
<feature type="transmembrane region" description="Helical" evidence="1">
    <location>
        <begin position="191"/>
        <end position="217"/>
    </location>
</feature>
<name>A8RW78_ENTBW</name>
<proteinExistence type="predicted"/>
<dbReference type="NCBIfam" id="TIGR02359">
    <property type="entry name" value="thiW"/>
    <property type="match status" value="1"/>
</dbReference>